<gene>
    <name evidence="1" type="ORF">HPB47_023061</name>
</gene>
<accession>A0AC60QAA8</accession>
<comment type="caution">
    <text evidence="1">The sequence shown here is derived from an EMBL/GenBank/DDBJ whole genome shotgun (WGS) entry which is preliminary data.</text>
</comment>
<dbReference type="EMBL" id="JABSTQ010009360">
    <property type="protein sequence ID" value="KAG0430036.1"/>
    <property type="molecule type" value="Genomic_DNA"/>
</dbReference>
<sequence>MIFDSTKTIPHGVVEVKCPYSMWLAATPDSSSFYMAMDAAGVYRLNGEHNYYSQLLGQMALSGLAWGDFVVYCKNFLIVERIEFSLSDWISCKETLDKFYFSTLLPYLVKKRNM</sequence>
<keyword evidence="2" id="KW-1185">Reference proteome</keyword>
<proteinExistence type="predicted"/>
<reference evidence="1 2" key="1">
    <citation type="journal article" date="2020" name="Cell">
        <title>Large-Scale Comparative Analyses of Tick Genomes Elucidate Their Genetic Diversity and Vector Capacities.</title>
        <authorList>
            <consortium name="Tick Genome and Microbiome Consortium (TIGMIC)"/>
            <person name="Jia N."/>
            <person name="Wang J."/>
            <person name="Shi W."/>
            <person name="Du L."/>
            <person name="Sun Y."/>
            <person name="Zhan W."/>
            <person name="Jiang J.F."/>
            <person name="Wang Q."/>
            <person name="Zhang B."/>
            <person name="Ji P."/>
            <person name="Bell-Sakyi L."/>
            <person name="Cui X.M."/>
            <person name="Yuan T.T."/>
            <person name="Jiang B.G."/>
            <person name="Yang W.F."/>
            <person name="Lam T.T."/>
            <person name="Chang Q.C."/>
            <person name="Ding S.J."/>
            <person name="Wang X.J."/>
            <person name="Zhu J.G."/>
            <person name="Ruan X.D."/>
            <person name="Zhao L."/>
            <person name="Wei J.T."/>
            <person name="Ye R.Z."/>
            <person name="Que T.C."/>
            <person name="Du C.H."/>
            <person name="Zhou Y.H."/>
            <person name="Cheng J.X."/>
            <person name="Dai P.F."/>
            <person name="Guo W.B."/>
            <person name="Han X.H."/>
            <person name="Huang E.J."/>
            <person name="Li L.F."/>
            <person name="Wei W."/>
            <person name="Gao Y.C."/>
            <person name="Liu J.Z."/>
            <person name="Shao H.Z."/>
            <person name="Wang X."/>
            <person name="Wang C.C."/>
            <person name="Yang T.C."/>
            <person name="Huo Q.B."/>
            <person name="Li W."/>
            <person name="Chen H.Y."/>
            <person name="Chen S.E."/>
            <person name="Zhou L.G."/>
            <person name="Ni X.B."/>
            <person name="Tian J.H."/>
            <person name="Sheng Y."/>
            <person name="Liu T."/>
            <person name="Pan Y.S."/>
            <person name="Xia L.Y."/>
            <person name="Li J."/>
            <person name="Zhao F."/>
            <person name="Cao W.C."/>
        </authorList>
    </citation>
    <scope>NUCLEOTIDE SEQUENCE [LARGE SCALE GENOMIC DNA]</scope>
    <source>
        <strain evidence="1">Iper-2018</strain>
    </source>
</reference>
<protein>
    <submittedName>
        <fullName evidence="1">Uncharacterized protein</fullName>
    </submittedName>
</protein>
<organism evidence="1 2">
    <name type="scientific">Ixodes persulcatus</name>
    <name type="common">Taiga tick</name>
    <dbReference type="NCBI Taxonomy" id="34615"/>
    <lineage>
        <taxon>Eukaryota</taxon>
        <taxon>Metazoa</taxon>
        <taxon>Ecdysozoa</taxon>
        <taxon>Arthropoda</taxon>
        <taxon>Chelicerata</taxon>
        <taxon>Arachnida</taxon>
        <taxon>Acari</taxon>
        <taxon>Parasitiformes</taxon>
        <taxon>Ixodida</taxon>
        <taxon>Ixodoidea</taxon>
        <taxon>Ixodidae</taxon>
        <taxon>Ixodinae</taxon>
        <taxon>Ixodes</taxon>
    </lineage>
</organism>
<dbReference type="Proteomes" id="UP000805193">
    <property type="component" value="Unassembled WGS sequence"/>
</dbReference>
<name>A0AC60QAA8_IXOPE</name>
<evidence type="ECO:0000313" key="1">
    <source>
        <dbReference type="EMBL" id="KAG0430036.1"/>
    </source>
</evidence>
<evidence type="ECO:0000313" key="2">
    <source>
        <dbReference type="Proteomes" id="UP000805193"/>
    </source>
</evidence>